<dbReference type="OrthoDB" id="9765625at2"/>
<feature type="compositionally biased region" description="Basic and acidic residues" evidence="2">
    <location>
        <begin position="22"/>
        <end position="33"/>
    </location>
</feature>
<dbReference type="HOGENOM" id="CLU_028523_1_0_7"/>
<evidence type="ECO:0000256" key="1">
    <source>
        <dbReference type="ARBA" id="ARBA00022596"/>
    </source>
</evidence>
<dbReference type="Proteomes" id="UP000006034">
    <property type="component" value="Unassembled WGS sequence"/>
</dbReference>
<gene>
    <name evidence="3" type="ORF">HMPREF0179_02840</name>
</gene>
<evidence type="ECO:0000313" key="4">
    <source>
        <dbReference type="Proteomes" id="UP000006034"/>
    </source>
</evidence>
<evidence type="ECO:0000313" key="3">
    <source>
        <dbReference type="EMBL" id="EFV43317.1"/>
    </source>
</evidence>
<protein>
    <recommendedName>
        <fullName evidence="5">TIGR00299 family protein</fullName>
    </recommendedName>
</protein>
<name>E5Y9C5_BILW3</name>
<feature type="compositionally biased region" description="Basic residues" evidence="2">
    <location>
        <begin position="10"/>
        <end position="21"/>
    </location>
</feature>
<dbReference type="PANTHER" id="PTHR36566">
    <property type="entry name" value="NICKEL INSERTION PROTEIN-RELATED"/>
    <property type="match status" value="1"/>
</dbReference>
<dbReference type="EMBL" id="ADCP02000001">
    <property type="protein sequence ID" value="EFV43317.1"/>
    <property type="molecule type" value="Genomic_DNA"/>
</dbReference>
<dbReference type="RefSeq" id="WP_005028967.1">
    <property type="nucleotide sequence ID" value="NZ_KE150238.1"/>
</dbReference>
<dbReference type="Pfam" id="PF01969">
    <property type="entry name" value="Ni_insertion"/>
    <property type="match status" value="1"/>
</dbReference>
<dbReference type="PANTHER" id="PTHR36566:SF1">
    <property type="entry name" value="PYRIDINIUM-3,5-BISTHIOCARBOXYLIC ACID MONONUCLEOTIDE NICKEL INSERTION PROTEIN"/>
    <property type="match status" value="1"/>
</dbReference>
<reference evidence="3 4" key="1">
    <citation type="submission" date="2010-10" db="EMBL/GenBank/DDBJ databases">
        <authorList>
            <consortium name="The Broad Institute Genome Sequencing Platform"/>
            <person name="Ward D."/>
            <person name="Earl A."/>
            <person name="Feldgarden M."/>
            <person name="Young S.K."/>
            <person name="Gargeya S."/>
            <person name="Zeng Q."/>
            <person name="Alvarado L."/>
            <person name="Berlin A."/>
            <person name="Bochicchio J."/>
            <person name="Chapman S.B."/>
            <person name="Chen Z."/>
            <person name="Freedman E."/>
            <person name="Gellesch M."/>
            <person name="Goldberg J."/>
            <person name="Griggs A."/>
            <person name="Gujja S."/>
            <person name="Heilman E."/>
            <person name="Heiman D."/>
            <person name="Howarth C."/>
            <person name="Mehta T."/>
            <person name="Neiman D."/>
            <person name="Pearson M."/>
            <person name="Roberts A."/>
            <person name="Saif S."/>
            <person name="Shea T."/>
            <person name="Shenoy N."/>
            <person name="Sisk P."/>
            <person name="Stolte C."/>
            <person name="Sykes S."/>
            <person name="White J."/>
            <person name="Yandava C."/>
            <person name="Allen-Vercoe E."/>
            <person name="Sibley C."/>
            <person name="Ambrose C.E."/>
            <person name="Strauss J."/>
            <person name="Daigneault M."/>
            <person name="Haas B."/>
            <person name="Nusbaum C."/>
            <person name="Birren B."/>
        </authorList>
    </citation>
    <scope>NUCLEOTIDE SEQUENCE [LARGE SCALE GENOMIC DNA]</scope>
    <source>
        <strain evidence="3 4">3_1_6</strain>
    </source>
</reference>
<dbReference type="STRING" id="563192.HMPREF0179_02840"/>
<feature type="region of interest" description="Disordered" evidence="2">
    <location>
        <begin position="1"/>
        <end position="36"/>
    </location>
</feature>
<organism evidence="3 4">
    <name type="scientific">Bilophila wadsworthia (strain 3_1_6)</name>
    <dbReference type="NCBI Taxonomy" id="563192"/>
    <lineage>
        <taxon>Bacteria</taxon>
        <taxon>Pseudomonadati</taxon>
        <taxon>Thermodesulfobacteriota</taxon>
        <taxon>Desulfovibrionia</taxon>
        <taxon>Desulfovibrionales</taxon>
        <taxon>Desulfovibrionaceae</taxon>
        <taxon>Bilophila</taxon>
    </lineage>
</organism>
<proteinExistence type="predicted"/>
<keyword evidence="1" id="KW-0533">Nickel</keyword>
<evidence type="ECO:0000256" key="2">
    <source>
        <dbReference type="SAM" id="MobiDB-lite"/>
    </source>
</evidence>
<reference evidence="3 4" key="2">
    <citation type="submission" date="2013-04" db="EMBL/GenBank/DDBJ databases">
        <title>The Genome Sequence of Bilophila wadsworthia 3_1_6.</title>
        <authorList>
            <consortium name="The Broad Institute Genomics Platform"/>
            <person name="Earl A."/>
            <person name="Ward D."/>
            <person name="Feldgarden M."/>
            <person name="Gevers D."/>
            <person name="Sibley C."/>
            <person name="Strauss J."/>
            <person name="Allen-Vercoe E."/>
            <person name="Walker B."/>
            <person name="Young S."/>
            <person name="Zeng Q."/>
            <person name="Gargeya S."/>
            <person name="Fitzgerald M."/>
            <person name="Haas B."/>
            <person name="Abouelleil A."/>
            <person name="Allen A.W."/>
            <person name="Alvarado L."/>
            <person name="Arachchi H.M."/>
            <person name="Berlin A.M."/>
            <person name="Chapman S.B."/>
            <person name="Gainer-Dewar J."/>
            <person name="Goldberg J."/>
            <person name="Griggs A."/>
            <person name="Gujja S."/>
            <person name="Hansen M."/>
            <person name="Howarth C."/>
            <person name="Imamovic A."/>
            <person name="Ireland A."/>
            <person name="Larimer J."/>
            <person name="McCowan C."/>
            <person name="Murphy C."/>
            <person name="Pearson M."/>
            <person name="Poon T.W."/>
            <person name="Priest M."/>
            <person name="Roberts A."/>
            <person name="Saif S."/>
            <person name="Shea T."/>
            <person name="Sisk P."/>
            <person name="Sykes S."/>
            <person name="Wortman J."/>
            <person name="Nusbaum C."/>
            <person name="Birren B."/>
        </authorList>
    </citation>
    <scope>NUCLEOTIDE SEQUENCE [LARGE SCALE GENOMIC DNA]</scope>
    <source>
        <strain evidence="3 4">3_1_6</strain>
    </source>
</reference>
<dbReference type="InterPro" id="IPR002822">
    <property type="entry name" value="Ni_insertion"/>
</dbReference>
<dbReference type="AlphaFoldDB" id="E5Y9C5"/>
<sequence length="280" mass="29998">MSEAHAHGDHAHRHEHHHEHGHTHETAHGDGRGKARGGRILTIRSHSGLSGDMFLAGLLRMTELGEAETDRLLAAVLPELAGTVRLTRRQVNRIGGWFADVSLPHQHEHRTLEDILGIIAGSGMDDEPKRLASDTFTLLAKAEAAVHGMKPEAVRFHEVGALDSILDICMVCVLFTRLSPARFVVSPLPIADGEVVCAHGVIPVPAPAVLELLEGIPVRPFSGEGETVTPTAIALLRSLGATFGPWPAMLVEKRALVYGSRVFANAPNGTIFACGTELEG</sequence>
<evidence type="ECO:0008006" key="5">
    <source>
        <dbReference type="Google" id="ProtNLM"/>
    </source>
</evidence>
<dbReference type="GeneID" id="78084770"/>
<comment type="caution">
    <text evidence="3">The sequence shown here is derived from an EMBL/GenBank/DDBJ whole genome shotgun (WGS) entry which is preliminary data.</text>
</comment>
<accession>E5Y9C5</accession>
<keyword evidence="4" id="KW-1185">Reference proteome</keyword>
<dbReference type="eggNOG" id="COG1641">
    <property type="taxonomic scope" value="Bacteria"/>
</dbReference>